<organism evidence="1 2">
    <name type="scientific">Dreissena polymorpha</name>
    <name type="common">Zebra mussel</name>
    <name type="synonym">Mytilus polymorpha</name>
    <dbReference type="NCBI Taxonomy" id="45954"/>
    <lineage>
        <taxon>Eukaryota</taxon>
        <taxon>Metazoa</taxon>
        <taxon>Spiralia</taxon>
        <taxon>Lophotrochozoa</taxon>
        <taxon>Mollusca</taxon>
        <taxon>Bivalvia</taxon>
        <taxon>Autobranchia</taxon>
        <taxon>Heteroconchia</taxon>
        <taxon>Euheterodonta</taxon>
        <taxon>Imparidentia</taxon>
        <taxon>Neoheterodontei</taxon>
        <taxon>Myida</taxon>
        <taxon>Dreissenoidea</taxon>
        <taxon>Dreissenidae</taxon>
        <taxon>Dreissena</taxon>
    </lineage>
</organism>
<evidence type="ECO:0000313" key="2">
    <source>
        <dbReference type="Proteomes" id="UP000828390"/>
    </source>
</evidence>
<dbReference type="Proteomes" id="UP000828390">
    <property type="component" value="Unassembled WGS sequence"/>
</dbReference>
<reference evidence="1" key="1">
    <citation type="journal article" date="2019" name="bioRxiv">
        <title>The Genome of the Zebra Mussel, Dreissena polymorpha: A Resource for Invasive Species Research.</title>
        <authorList>
            <person name="McCartney M.A."/>
            <person name="Auch B."/>
            <person name="Kono T."/>
            <person name="Mallez S."/>
            <person name="Zhang Y."/>
            <person name="Obille A."/>
            <person name="Becker A."/>
            <person name="Abrahante J.E."/>
            <person name="Garbe J."/>
            <person name="Badalamenti J.P."/>
            <person name="Herman A."/>
            <person name="Mangelson H."/>
            <person name="Liachko I."/>
            <person name="Sullivan S."/>
            <person name="Sone E.D."/>
            <person name="Koren S."/>
            <person name="Silverstein K.A.T."/>
            <person name="Beckman K.B."/>
            <person name="Gohl D.M."/>
        </authorList>
    </citation>
    <scope>NUCLEOTIDE SEQUENCE</scope>
    <source>
        <strain evidence="1">Duluth1</strain>
        <tissue evidence="1">Whole animal</tissue>
    </source>
</reference>
<comment type="caution">
    <text evidence="1">The sequence shown here is derived from an EMBL/GenBank/DDBJ whole genome shotgun (WGS) entry which is preliminary data.</text>
</comment>
<dbReference type="AlphaFoldDB" id="A0A9D4NBX0"/>
<proteinExistence type="predicted"/>
<dbReference type="EMBL" id="JAIWYP010000001">
    <property type="protein sequence ID" value="KAH3891801.1"/>
    <property type="molecule type" value="Genomic_DNA"/>
</dbReference>
<accession>A0A9D4NBX0</accession>
<keyword evidence="2" id="KW-1185">Reference proteome</keyword>
<name>A0A9D4NBX0_DREPO</name>
<protein>
    <submittedName>
        <fullName evidence="1">Uncharacterized protein</fullName>
    </submittedName>
</protein>
<sequence>MNNTKGKQPQAQHKKVKTITAMDSYDDIESEEEKCCVCGTFYPKNSGYDHIKIVQWVT</sequence>
<gene>
    <name evidence="1" type="ORF">DPMN_015909</name>
</gene>
<reference evidence="1" key="2">
    <citation type="submission" date="2020-11" db="EMBL/GenBank/DDBJ databases">
        <authorList>
            <person name="McCartney M.A."/>
            <person name="Auch B."/>
            <person name="Kono T."/>
            <person name="Mallez S."/>
            <person name="Becker A."/>
            <person name="Gohl D.M."/>
            <person name="Silverstein K.A.T."/>
            <person name="Koren S."/>
            <person name="Bechman K.B."/>
            <person name="Herman A."/>
            <person name="Abrahante J.E."/>
            <person name="Garbe J."/>
        </authorList>
    </citation>
    <scope>NUCLEOTIDE SEQUENCE</scope>
    <source>
        <strain evidence="1">Duluth1</strain>
        <tissue evidence="1">Whole animal</tissue>
    </source>
</reference>
<evidence type="ECO:0000313" key="1">
    <source>
        <dbReference type="EMBL" id="KAH3891801.1"/>
    </source>
</evidence>